<evidence type="ECO:0000256" key="4">
    <source>
        <dbReference type="ARBA" id="ARBA00022723"/>
    </source>
</evidence>
<dbReference type="Proteomes" id="UP000179734">
    <property type="component" value="Unassembled WGS sequence"/>
</dbReference>
<dbReference type="PANTHER" id="PTHR46696:SF4">
    <property type="entry name" value="BIOTIN BIOSYNTHESIS CYTOCHROME P450"/>
    <property type="match status" value="1"/>
</dbReference>
<comment type="similarity">
    <text evidence="2">Belongs to the cytochrome P450 family.</text>
</comment>
<dbReference type="SUPFAM" id="SSF48264">
    <property type="entry name" value="Cytochrome P450"/>
    <property type="match status" value="1"/>
</dbReference>
<gene>
    <name evidence="8" type="ORF">BKN37_23035</name>
    <name evidence="9" type="ORF">C1Y40_05135</name>
</gene>
<reference evidence="9" key="3">
    <citation type="submission" date="2018-01" db="EMBL/GenBank/DDBJ databases">
        <authorList>
            <person name="Gaut B.S."/>
            <person name="Morton B.R."/>
            <person name="Clegg M.T."/>
            <person name="Duvall M.R."/>
        </authorList>
    </citation>
    <scope>NUCLEOTIDE SEQUENCE</scope>
    <source>
        <strain evidence="9">ATCC BAA-2683</strain>
    </source>
</reference>
<accession>A0A1S1N845</accession>
<dbReference type="InterPro" id="IPR002397">
    <property type="entry name" value="Cyt_P450_B"/>
</dbReference>
<dbReference type="AlphaFoldDB" id="A0A1S1N845"/>
<comment type="caution">
    <text evidence="8">The sequence shown here is derived from an EMBL/GenBank/DDBJ whole genome shotgun (WGS) entry which is preliminary data.</text>
</comment>
<dbReference type="GO" id="GO:0020037">
    <property type="term" value="F:heme binding"/>
    <property type="evidence" value="ECO:0007669"/>
    <property type="project" value="InterPro"/>
</dbReference>
<evidence type="ECO:0000256" key="7">
    <source>
        <dbReference type="ARBA" id="ARBA00023033"/>
    </source>
</evidence>
<dbReference type="FunFam" id="1.10.630.10:FF:000018">
    <property type="entry name" value="Cytochrome P450 monooxygenase"/>
    <property type="match status" value="1"/>
</dbReference>
<evidence type="ECO:0000256" key="6">
    <source>
        <dbReference type="ARBA" id="ARBA00023004"/>
    </source>
</evidence>
<evidence type="ECO:0000256" key="2">
    <source>
        <dbReference type="ARBA" id="ARBA00010617"/>
    </source>
</evidence>
<evidence type="ECO:0000256" key="5">
    <source>
        <dbReference type="ARBA" id="ARBA00023002"/>
    </source>
</evidence>
<dbReference type="RefSeq" id="WP_071029263.1">
    <property type="nucleotide sequence ID" value="NZ_MLQM01000184.1"/>
</dbReference>
<dbReference type="EMBL" id="PPEA01000731">
    <property type="protein sequence ID" value="PQM44703.1"/>
    <property type="molecule type" value="Genomic_DNA"/>
</dbReference>
<evidence type="ECO:0000313" key="10">
    <source>
        <dbReference type="Proteomes" id="UP000179734"/>
    </source>
</evidence>
<dbReference type="GO" id="GO:0006707">
    <property type="term" value="P:cholesterol catabolic process"/>
    <property type="evidence" value="ECO:0007669"/>
    <property type="project" value="TreeGrafter"/>
</dbReference>
<keyword evidence="7" id="KW-0503">Monooxygenase</keyword>
<dbReference type="Pfam" id="PF00067">
    <property type="entry name" value="p450"/>
    <property type="match status" value="1"/>
</dbReference>
<evidence type="ECO:0000313" key="9">
    <source>
        <dbReference type="EMBL" id="PQM44703.1"/>
    </source>
</evidence>
<dbReference type="GO" id="GO:0036199">
    <property type="term" value="F:cholest-4-en-3-one 26-monooxygenase activity"/>
    <property type="evidence" value="ECO:0007669"/>
    <property type="project" value="TreeGrafter"/>
</dbReference>
<dbReference type="GO" id="GO:0008395">
    <property type="term" value="F:steroid hydroxylase activity"/>
    <property type="evidence" value="ECO:0007669"/>
    <property type="project" value="TreeGrafter"/>
</dbReference>
<comment type="cofactor">
    <cofactor evidence="1">
        <name>heme</name>
        <dbReference type="ChEBI" id="CHEBI:30413"/>
    </cofactor>
</comment>
<keyword evidence="6" id="KW-0408">Iron</keyword>
<dbReference type="PANTHER" id="PTHR46696">
    <property type="entry name" value="P450, PUTATIVE (EUROFUNG)-RELATED"/>
    <property type="match status" value="1"/>
</dbReference>
<evidence type="ECO:0000313" key="11">
    <source>
        <dbReference type="Proteomes" id="UP000238296"/>
    </source>
</evidence>
<evidence type="ECO:0000256" key="3">
    <source>
        <dbReference type="ARBA" id="ARBA00022617"/>
    </source>
</evidence>
<dbReference type="EMBL" id="MLQM01000184">
    <property type="protein sequence ID" value="OHU95660.1"/>
    <property type="molecule type" value="Genomic_DNA"/>
</dbReference>
<organism evidence="8 10">
    <name type="scientific">Mycobacterium talmoniae</name>
    <dbReference type="NCBI Taxonomy" id="1858794"/>
    <lineage>
        <taxon>Bacteria</taxon>
        <taxon>Bacillati</taxon>
        <taxon>Actinomycetota</taxon>
        <taxon>Actinomycetes</taxon>
        <taxon>Mycobacteriales</taxon>
        <taxon>Mycobacteriaceae</taxon>
        <taxon>Mycobacterium</taxon>
    </lineage>
</organism>
<sequence>MTVDSPPVSPHPYHQRDISAPEFWDNDFRTRDDTFAALRAETGLSWHRPIPGIFPHEETGYWAATRHADVKYISQHTELFGSSLGVSVDPMPAEIQRGISFFLTMDAPEHTRYRRLISAAFTPRQIRRIENQIRANAREVVDGLLADLASGDQIDFVASCSGKLPMRTISDMIGIDPADQEAVAYAAESLFAGSDDEYAALEDRAVHLMTQLGVLTGAGVELAKLRRAEPHEDLMTEIVNAEVDGHRLSDEEIGAFMVLLGSAGNDTTKQATSHAFKALIDRPEQRVWLAADFDNRIDAAVEEFVRWSTPVIAFARHALVDTEVAGTPIKAGEKVALFYCSANRDEAVFDRPHDFDISRAPNPHHGYGGGGAHFCLGNQLARMELRHLFYELVTRVPEVTLGEPEYVHSTFVHGIKRMPVSLA</sequence>
<proteinExistence type="inferred from homology"/>
<dbReference type="InterPro" id="IPR001128">
    <property type="entry name" value="Cyt_P450"/>
</dbReference>
<dbReference type="InterPro" id="IPR036396">
    <property type="entry name" value="Cyt_P450_sf"/>
</dbReference>
<dbReference type="CDD" id="cd11033">
    <property type="entry name" value="CYP142-like"/>
    <property type="match status" value="1"/>
</dbReference>
<keyword evidence="3" id="KW-0349">Heme</keyword>
<reference evidence="8 10" key="1">
    <citation type="submission" date="2016-10" db="EMBL/GenBank/DDBJ databases">
        <title>Genome sequence of Mycobacterium talmonii.</title>
        <authorList>
            <person name="Greninger A.L."/>
            <person name="Elliott B."/>
            <person name="Vasireddy S."/>
            <person name="Vasireddy R."/>
        </authorList>
    </citation>
    <scope>NUCLEOTIDE SEQUENCE [LARGE SCALE GENOMIC DNA]</scope>
    <source>
        <strain evidence="8">MO-5499</strain>
        <strain evidence="10">NE-TNMC-100812</strain>
    </source>
</reference>
<reference evidence="9 11" key="2">
    <citation type="journal article" date="2017" name="Int. J. Syst. Evol. Microbiol.">
        <title>Mycobacterium talmoniae sp. nov., a slowly growing mycobacterium isolated from human respiratory samples.</title>
        <authorList>
            <person name="Davidson R.M."/>
            <person name="DeGroote M.A."/>
            <person name="Marola J.L."/>
            <person name="Buss S."/>
            <person name="Jones V."/>
            <person name="McNeil M.R."/>
            <person name="Freifeld A.G."/>
            <person name="Elaine Epperson L."/>
            <person name="Hasan N.A."/>
            <person name="Jackson M."/>
            <person name="Iwen P.C."/>
            <person name="Salfinger M."/>
            <person name="Strong M."/>
        </authorList>
    </citation>
    <scope>NUCLEOTIDE SEQUENCE [LARGE SCALE GENOMIC DNA]</scope>
    <source>
        <strain evidence="9 11">ATCC BAA-2683</strain>
    </source>
</reference>
<keyword evidence="4" id="KW-0479">Metal-binding</keyword>
<dbReference type="GO" id="GO:0005506">
    <property type="term" value="F:iron ion binding"/>
    <property type="evidence" value="ECO:0007669"/>
    <property type="project" value="InterPro"/>
</dbReference>
<name>A0A1S1N845_9MYCO</name>
<dbReference type="PRINTS" id="PR00359">
    <property type="entry name" value="BP450"/>
</dbReference>
<dbReference type="Proteomes" id="UP000238296">
    <property type="component" value="Unassembled WGS sequence"/>
</dbReference>
<keyword evidence="5 9" id="KW-0560">Oxidoreductase</keyword>
<keyword evidence="10" id="KW-1185">Reference proteome</keyword>
<evidence type="ECO:0000313" key="8">
    <source>
        <dbReference type="EMBL" id="OHU95660.1"/>
    </source>
</evidence>
<dbReference type="Gene3D" id="1.10.630.10">
    <property type="entry name" value="Cytochrome P450"/>
    <property type="match status" value="1"/>
</dbReference>
<dbReference type="EC" id="1.14.15.14" evidence="9"/>
<evidence type="ECO:0000256" key="1">
    <source>
        <dbReference type="ARBA" id="ARBA00001971"/>
    </source>
</evidence>
<protein>
    <submittedName>
        <fullName evidence="8">Cytochrome</fullName>
    </submittedName>
    <submittedName>
        <fullName evidence="9">Methyl-branched lipid omega-hydroxylase</fullName>
        <ecNumber evidence="9">1.14.15.14</ecNumber>
    </submittedName>
</protein>